<name>A0A926WLS6_9NOST</name>
<organism evidence="1 2">
    <name type="scientific">Anabaena sphaerica FACHB-251</name>
    <dbReference type="NCBI Taxonomy" id="2692883"/>
    <lineage>
        <taxon>Bacteria</taxon>
        <taxon>Bacillati</taxon>
        <taxon>Cyanobacteriota</taxon>
        <taxon>Cyanophyceae</taxon>
        <taxon>Nostocales</taxon>
        <taxon>Nostocaceae</taxon>
        <taxon>Anabaena</taxon>
    </lineage>
</organism>
<protein>
    <submittedName>
        <fullName evidence="1">Uncharacterized protein</fullName>
    </submittedName>
</protein>
<evidence type="ECO:0000313" key="2">
    <source>
        <dbReference type="Proteomes" id="UP000662185"/>
    </source>
</evidence>
<reference evidence="2" key="1">
    <citation type="journal article" date="2020" name="ISME J.">
        <title>Comparative genomics reveals insights into cyanobacterial evolution and habitat adaptation.</title>
        <authorList>
            <person name="Chen M.Y."/>
            <person name="Teng W.K."/>
            <person name="Zhao L."/>
            <person name="Hu C.X."/>
            <person name="Zhou Y.K."/>
            <person name="Han B.P."/>
            <person name="Song L.R."/>
            <person name="Shu W.S."/>
        </authorList>
    </citation>
    <scope>NUCLEOTIDE SEQUENCE [LARGE SCALE GENOMIC DNA]</scope>
    <source>
        <strain evidence="2">FACHB-251</strain>
    </source>
</reference>
<dbReference type="Proteomes" id="UP000662185">
    <property type="component" value="Unassembled WGS sequence"/>
</dbReference>
<dbReference type="AlphaFoldDB" id="A0A926WLS6"/>
<evidence type="ECO:0000313" key="1">
    <source>
        <dbReference type="EMBL" id="MBD2297001.1"/>
    </source>
</evidence>
<gene>
    <name evidence="1" type="ORF">H6G06_26880</name>
</gene>
<proteinExistence type="predicted"/>
<sequence length="222" mass="24981">MKALPPAKNMRIKNHVTAKGGALNSQLSAKFGITLTDFKNAVMGDLAAIQKIGELHRQAEFMNKYAPKLREQYLEIIEGTETYNLALADILQAAGKSTLAIDKAANATAIADRKFVHGKIELSAQYLIDKKLENDRHKYQLNYQEVKGYMDAFLVGVDRDVAVLEQNNRPEWKQIEADKKYQEKVIDEYLDNGNDARVDLIPQKNYRGIKGKIQQILGALGF</sequence>
<dbReference type="EMBL" id="JACJQU010000042">
    <property type="protein sequence ID" value="MBD2297001.1"/>
    <property type="molecule type" value="Genomic_DNA"/>
</dbReference>
<keyword evidence="2" id="KW-1185">Reference proteome</keyword>
<dbReference type="RefSeq" id="WP_190565116.1">
    <property type="nucleotide sequence ID" value="NZ_JACJQU010000042.1"/>
</dbReference>
<accession>A0A926WLS6</accession>
<comment type="caution">
    <text evidence="1">The sequence shown here is derived from an EMBL/GenBank/DDBJ whole genome shotgun (WGS) entry which is preliminary data.</text>
</comment>